<reference evidence="2 3" key="1">
    <citation type="submission" date="2021-05" db="EMBL/GenBank/DDBJ databases">
        <title>Ecology and evolution of chlamydial symbionts of arthropods.</title>
        <authorList>
            <person name="Halter T."/>
            <person name="Sixt B.S."/>
            <person name="Toenshoff E.R."/>
            <person name="Koestlbacher S."/>
            <person name="Schulz F."/>
            <person name="Kostanjsek R."/>
            <person name="Collingro A."/>
            <person name="Hendrickx F."/>
            <person name="Horn M."/>
        </authorList>
    </citation>
    <scope>NUCLEOTIDE SEQUENCE [LARGE SCALE GENOMIC DNA]</scope>
    <source>
        <strain evidence="2 3">15C</strain>
    </source>
</reference>
<dbReference type="RefSeq" id="WP_194844906.1">
    <property type="nucleotide sequence ID" value="NZ_CP075585.1"/>
</dbReference>
<feature type="transmembrane region" description="Helical" evidence="1">
    <location>
        <begin position="12"/>
        <end position="32"/>
    </location>
</feature>
<keyword evidence="3" id="KW-1185">Reference proteome</keyword>
<keyword evidence="1" id="KW-0472">Membrane</keyword>
<proteinExistence type="predicted"/>
<sequence length="141" mass="15665">MQIRTFSQKNLIIGVLSGIFAGIILAFALLHFDSILVIGELVGLSHIFSSLFFYLFLTTILGAIFAVAVCKISKKPTGTIVWGALYGMLLWIINLIMLIAKMKTECPSEGYFFIKPLLLLGYVVFGGILGLIYGWLKTRRK</sequence>
<dbReference type="Proteomes" id="UP000822862">
    <property type="component" value="Chromosome"/>
</dbReference>
<evidence type="ECO:0000256" key="1">
    <source>
        <dbReference type="SAM" id="Phobius"/>
    </source>
</evidence>
<protein>
    <submittedName>
        <fullName evidence="2">Uncharacterized protein</fullName>
    </submittedName>
</protein>
<keyword evidence="1" id="KW-0812">Transmembrane</keyword>
<gene>
    <name evidence="2" type="ORF">RHAB15C_0000431</name>
</gene>
<name>A0ABX8YYZ1_9BACT</name>
<accession>A0ABX8YYZ1</accession>
<organism evidence="2 3">
    <name type="scientific">Candidatus Rhabdochlamydia porcellionis</name>
    <dbReference type="NCBI Taxonomy" id="225148"/>
    <lineage>
        <taxon>Bacteria</taxon>
        <taxon>Pseudomonadati</taxon>
        <taxon>Chlamydiota</taxon>
        <taxon>Chlamydiia</taxon>
        <taxon>Parachlamydiales</taxon>
        <taxon>Candidatus Rhabdochlamydiaceae</taxon>
        <taxon>Candidatus Rhabdochlamydia</taxon>
    </lineage>
</organism>
<dbReference type="EMBL" id="CP075585">
    <property type="protein sequence ID" value="QZA58555.1"/>
    <property type="molecule type" value="Genomic_DNA"/>
</dbReference>
<feature type="transmembrane region" description="Helical" evidence="1">
    <location>
        <begin position="112"/>
        <end position="136"/>
    </location>
</feature>
<feature type="transmembrane region" description="Helical" evidence="1">
    <location>
        <begin position="44"/>
        <end position="68"/>
    </location>
</feature>
<feature type="transmembrane region" description="Helical" evidence="1">
    <location>
        <begin position="80"/>
        <end position="100"/>
    </location>
</feature>
<evidence type="ECO:0000313" key="2">
    <source>
        <dbReference type="EMBL" id="QZA58555.1"/>
    </source>
</evidence>
<keyword evidence="1" id="KW-1133">Transmembrane helix</keyword>
<evidence type="ECO:0000313" key="3">
    <source>
        <dbReference type="Proteomes" id="UP000822862"/>
    </source>
</evidence>